<evidence type="ECO:0000256" key="1">
    <source>
        <dbReference type="ARBA" id="ARBA00022729"/>
    </source>
</evidence>
<dbReference type="CDD" id="cd13546">
    <property type="entry name" value="PBP2_BitB"/>
    <property type="match status" value="1"/>
</dbReference>
<dbReference type="PANTHER" id="PTHR30006:SF2">
    <property type="entry name" value="ABC TRANSPORTER SUBSTRATE-BINDING PROTEIN"/>
    <property type="match status" value="1"/>
</dbReference>
<dbReference type="Gene3D" id="3.40.190.10">
    <property type="entry name" value="Periplasmic binding protein-like II"/>
    <property type="match status" value="2"/>
</dbReference>
<dbReference type="AlphaFoldDB" id="A0A3P7P8W0"/>
<evidence type="ECO:0000313" key="2">
    <source>
        <dbReference type="EMBL" id="VDN46633.1"/>
    </source>
</evidence>
<dbReference type="EMBL" id="LR130778">
    <property type="protein sequence ID" value="VDN46633.1"/>
    <property type="molecule type" value="Genomic_DNA"/>
</dbReference>
<dbReference type="RefSeq" id="WP_125136113.1">
    <property type="nucleotide sequence ID" value="NZ_LR130778.1"/>
</dbReference>
<reference evidence="2 3" key="1">
    <citation type="submission" date="2018-09" db="EMBL/GenBank/DDBJ databases">
        <authorList>
            <person name="Postec A."/>
        </authorList>
    </citation>
    <scope>NUCLEOTIDE SEQUENCE [LARGE SCALE GENOMIC DNA]</scope>
    <source>
        <strain evidence="2">70B-A</strain>
    </source>
</reference>
<protein>
    <submittedName>
        <fullName evidence="2">ABC transporter substrate-binding protein</fullName>
    </submittedName>
</protein>
<dbReference type="Proteomes" id="UP000279029">
    <property type="component" value="Chromosome"/>
</dbReference>
<proteinExistence type="predicted"/>
<dbReference type="InterPro" id="IPR006059">
    <property type="entry name" value="SBP"/>
</dbReference>
<evidence type="ECO:0000313" key="3">
    <source>
        <dbReference type="Proteomes" id="UP000279029"/>
    </source>
</evidence>
<dbReference type="InterPro" id="IPR026045">
    <property type="entry name" value="Ferric-bd"/>
</dbReference>
<dbReference type="Pfam" id="PF13416">
    <property type="entry name" value="SBP_bac_8"/>
    <property type="match status" value="1"/>
</dbReference>
<dbReference type="GO" id="GO:0015888">
    <property type="term" value="P:thiamine transport"/>
    <property type="evidence" value="ECO:0007669"/>
    <property type="project" value="TreeGrafter"/>
</dbReference>
<keyword evidence="3" id="KW-1185">Reference proteome</keyword>
<keyword evidence="1" id="KW-0732">Signal</keyword>
<dbReference type="SUPFAM" id="SSF53850">
    <property type="entry name" value="Periplasmic binding protein-like II"/>
    <property type="match status" value="1"/>
</dbReference>
<organism evidence="2 3">
    <name type="scientific">Petrocella atlantisensis</name>
    <dbReference type="NCBI Taxonomy" id="2173034"/>
    <lineage>
        <taxon>Bacteria</taxon>
        <taxon>Bacillati</taxon>
        <taxon>Bacillota</taxon>
        <taxon>Clostridia</taxon>
        <taxon>Lachnospirales</taxon>
        <taxon>Vallitaleaceae</taxon>
        <taxon>Petrocella</taxon>
    </lineage>
</organism>
<dbReference type="GO" id="GO:0030975">
    <property type="term" value="F:thiamine binding"/>
    <property type="evidence" value="ECO:0007669"/>
    <property type="project" value="TreeGrafter"/>
</dbReference>
<dbReference type="PROSITE" id="PS51257">
    <property type="entry name" value="PROKAR_LIPOPROTEIN"/>
    <property type="match status" value="1"/>
</dbReference>
<accession>A0A3P7P8W0</accession>
<name>A0A3P7P8W0_9FIRM</name>
<dbReference type="PANTHER" id="PTHR30006">
    <property type="entry name" value="THIAMINE-BINDING PERIPLASMIC PROTEIN-RELATED"/>
    <property type="match status" value="1"/>
</dbReference>
<dbReference type="GO" id="GO:0030288">
    <property type="term" value="C:outer membrane-bounded periplasmic space"/>
    <property type="evidence" value="ECO:0007669"/>
    <property type="project" value="TreeGrafter"/>
</dbReference>
<dbReference type="KEGG" id="cbar:PATL70BA_0764"/>
<sequence length="340" mass="38146">MWYRSRIVLFYIVVFSFILSGCSKLEEDEEDHKLVIYSPHPLEFIDPIVGEFESESGIEVEVITAGTGELLARIESEEEAPVGDVLWGGSLATLDSKKYLFESFQSENEDHAIYKNVDGYITRFTAVPSVIMVNTNLIGDIKIEGYKDLLNTKLKGKIANADPSKSSSSYEQLLNQLQAMGGQTSKEGWDYVRELTMNLDGILLESSSLVYRGVVEGEFVVGLTFEEAAALYVQDGAPVAIIYPSEGTIIRPDGVAIIKNAKNIEGAQRFINFVTSKEVQTLISTELNRRSIRDDVEPAQSLKSYQEINIIEDDQQWSSLNKAEILSQYQRLFLEIYGEY</sequence>
<dbReference type="GO" id="GO:0030976">
    <property type="term" value="F:thiamine pyrophosphate binding"/>
    <property type="evidence" value="ECO:0007669"/>
    <property type="project" value="TreeGrafter"/>
</dbReference>
<gene>
    <name evidence="2" type="ORF">PATL70BA_0764</name>
</gene>
<dbReference type="OrthoDB" id="9791045at2"/>
<dbReference type="PIRSF" id="PIRSF002825">
    <property type="entry name" value="CfbpA"/>
    <property type="match status" value="1"/>
</dbReference>